<reference evidence="1 2" key="1">
    <citation type="submission" date="2016-01" db="EMBL/GenBank/DDBJ databases">
        <title>The new phylogeny of the genus Mycobacterium.</title>
        <authorList>
            <person name="Tarcisio F."/>
            <person name="Conor M."/>
            <person name="Antonella G."/>
            <person name="Elisabetta G."/>
            <person name="Giulia F.S."/>
            <person name="Sara T."/>
            <person name="Anna F."/>
            <person name="Clotilde B."/>
            <person name="Roberto B."/>
            <person name="Veronica D.S."/>
            <person name="Fabio R."/>
            <person name="Monica P."/>
            <person name="Olivier J."/>
            <person name="Enrico T."/>
            <person name="Nicola S."/>
        </authorList>
    </citation>
    <scope>NUCLEOTIDE SEQUENCE [LARGE SCALE GENOMIC DNA]</scope>
    <source>
        <strain evidence="1 2">DSM 45166</strain>
    </source>
</reference>
<evidence type="ECO:0000313" key="1">
    <source>
        <dbReference type="EMBL" id="ORW11047.1"/>
    </source>
</evidence>
<gene>
    <name evidence="1" type="ORF">AWC14_19200</name>
</gene>
<organism evidence="1 2">
    <name type="scientific">Mycobacterium kyorinense</name>
    <dbReference type="NCBI Taxonomy" id="487514"/>
    <lineage>
        <taxon>Bacteria</taxon>
        <taxon>Bacillati</taxon>
        <taxon>Actinomycetota</taxon>
        <taxon>Actinomycetes</taxon>
        <taxon>Mycobacteriales</taxon>
        <taxon>Mycobacteriaceae</taxon>
        <taxon>Mycobacterium</taxon>
    </lineage>
</organism>
<keyword evidence="2" id="KW-1185">Reference proteome</keyword>
<comment type="caution">
    <text evidence="1">The sequence shown here is derived from an EMBL/GenBank/DDBJ whole genome shotgun (WGS) entry which is preliminary data.</text>
</comment>
<dbReference type="OrthoDB" id="4731469at2"/>
<evidence type="ECO:0000313" key="2">
    <source>
        <dbReference type="Proteomes" id="UP000193487"/>
    </source>
</evidence>
<dbReference type="AlphaFoldDB" id="A0A1X1YIW2"/>
<proteinExistence type="predicted"/>
<dbReference type="Proteomes" id="UP000193487">
    <property type="component" value="Unassembled WGS sequence"/>
</dbReference>
<sequence length="174" mass="19089">MRSIVFDLLAEGGVFQVGVLGSGQDNGGLQGYCAVGFFGSEVLIVATELSKADTTAAINFYDDRLSHDRYFTPSMHLGHLGTVAGMLEMDPEANHMLITLYQTNQPLAARIDDWLDRIEDDPSDAAVRRRLIRPGHIWAISVPEPGGGQDFLILWDLDDQTPVIRYLGPDVLSS</sequence>
<protein>
    <submittedName>
        <fullName evidence="1">Uncharacterized protein</fullName>
    </submittedName>
</protein>
<dbReference type="EMBL" id="LQPE01000010">
    <property type="protein sequence ID" value="ORW11047.1"/>
    <property type="molecule type" value="Genomic_DNA"/>
</dbReference>
<accession>A0A1X1YIW2</accession>
<dbReference type="RefSeq" id="WP_052425493.1">
    <property type="nucleotide sequence ID" value="NZ_BBKA01000019.1"/>
</dbReference>
<name>A0A1X1YIW2_9MYCO</name>